<gene>
    <name evidence="2" type="ORF">COI69_26855</name>
</gene>
<dbReference type="AlphaFoldDB" id="A0A9X7HK95"/>
<keyword evidence="1" id="KW-1133">Transmembrane helix</keyword>
<feature type="transmembrane region" description="Helical" evidence="1">
    <location>
        <begin position="37"/>
        <end position="55"/>
    </location>
</feature>
<accession>A0A9X7HK95</accession>
<sequence length="77" mass="9016">MKTTKGKLSFSIDIIGFIASIIMIIVTLVNFRTWLHPLTFFTVGLNFFSNFINNYQSFLKTVRFFLIIKIRFNNTSN</sequence>
<evidence type="ECO:0000256" key="1">
    <source>
        <dbReference type="SAM" id="Phobius"/>
    </source>
</evidence>
<organism evidence="2 3">
    <name type="scientific">Bacillus cereus</name>
    <dbReference type="NCBI Taxonomy" id="1396"/>
    <lineage>
        <taxon>Bacteria</taxon>
        <taxon>Bacillati</taxon>
        <taxon>Bacillota</taxon>
        <taxon>Bacilli</taxon>
        <taxon>Bacillales</taxon>
        <taxon>Bacillaceae</taxon>
        <taxon>Bacillus</taxon>
        <taxon>Bacillus cereus group</taxon>
    </lineage>
</organism>
<evidence type="ECO:0000313" key="3">
    <source>
        <dbReference type="Proteomes" id="UP000225135"/>
    </source>
</evidence>
<evidence type="ECO:0000313" key="2">
    <source>
        <dbReference type="EMBL" id="PHG76335.1"/>
    </source>
</evidence>
<dbReference type="EMBL" id="NUUR01000102">
    <property type="protein sequence ID" value="PHG76335.1"/>
    <property type="molecule type" value="Genomic_DNA"/>
</dbReference>
<keyword evidence="1" id="KW-0812">Transmembrane</keyword>
<feature type="transmembrane region" description="Helical" evidence="1">
    <location>
        <begin position="12"/>
        <end position="31"/>
    </location>
</feature>
<reference evidence="2 3" key="1">
    <citation type="submission" date="2017-09" db="EMBL/GenBank/DDBJ databases">
        <title>Large-scale bioinformatics analysis of Bacillus genomes uncovers conserved roles of natural products in bacterial physiology.</title>
        <authorList>
            <consortium name="Agbiome Team Llc"/>
            <person name="Bleich R.M."/>
            <person name="Grubbs K.J."/>
            <person name="Santa Maria K.C."/>
            <person name="Allen S.E."/>
            <person name="Farag S."/>
            <person name="Shank E.A."/>
            <person name="Bowers A."/>
        </authorList>
    </citation>
    <scope>NUCLEOTIDE SEQUENCE [LARGE SCALE GENOMIC DNA]</scope>
    <source>
        <strain evidence="2 3">AFS029792</strain>
    </source>
</reference>
<comment type="caution">
    <text evidence="2">The sequence shown here is derived from an EMBL/GenBank/DDBJ whole genome shotgun (WGS) entry which is preliminary data.</text>
</comment>
<name>A0A9X7HK95_BACCE</name>
<keyword evidence="1" id="KW-0472">Membrane</keyword>
<protein>
    <submittedName>
        <fullName evidence="2">Uncharacterized protein</fullName>
    </submittedName>
</protein>
<proteinExistence type="predicted"/>
<dbReference type="Proteomes" id="UP000225135">
    <property type="component" value="Unassembled WGS sequence"/>
</dbReference>